<feature type="non-terminal residue" evidence="2">
    <location>
        <position position="265"/>
    </location>
</feature>
<name>A0A699Q4A1_TANCI</name>
<keyword evidence="2" id="KW-0548">Nucleotidyltransferase</keyword>
<keyword evidence="2" id="KW-0695">RNA-directed DNA polymerase</keyword>
<sequence>MGSFDVIIGMDWLVKHHAVIVYDEKLVYVPFNNEILILHGDGSNNGHESRLNIISCTKTQKYLLKGCPIFLAHVTTKGAEDKSKEKRLEDVPIVQDFPEVFPEDFSGIPPTRQVEFQIDLIPGTAPVARAPYRLAPSKMKELSDQLKELFDKGFIRPSSSPWGALILFVKKKDGSFQMCIDYQELNKLTVKNRHPLSRIDALFDQLPRSSVYSKIDMRSGYHQLRIQEEDISKIAFRTQYGHYEFQVMPFGLTNAPTVFMDLMNR</sequence>
<reference evidence="2" key="1">
    <citation type="journal article" date="2019" name="Sci. Rep.">
        <title>Draft genome of Tanacetum cinerariifolium, the natural source of mosquito coil.</title>
        <authorList>
            <person name="Yamashiro T."/>
            <person name="Shiraishi A."/>
            <person name="Satake H."/>
            <person name="Nakayama K."/>
        </authorList>
    </citation>
    <scope>NUCLEOTIDE SEQUENCE</scope>
</reference>
<evidence type="ECO:0000259" key="1">
    <source>
        <dbReference type="Pfam" id="PF00078"/>
    </source>
</evidence>
<dbReference type="CDD" id="cd01647">
    <property type="entry name" value="RT_LTR"/>
    <property type="match status" value="1"/>
</dbReference>
<dbReference type="Pfam" id="PF00078">
    <property type="entry name" value="RVT_1"/>
    <property type="match status" value="1"/>
</dbReference>
<keyword evidence="2" id="KW-0808">Transferase</keyword>
<dbReference type="InterPro" id="IPR000477">
    <property type="entry name" value="RT_dom"/>
</dbReference>
<proteinExistence type="predicted"/>
<dbReference type="Gene3D" id="3.10.10.10">
    <property type="entry name" value="HIV Type 1 Reverse Transcriptase, subunit A, domain 1"/>
    <property type="match status" value="1"/>
</dbReference>
<comment type="caution">
    <text evidence="2">The sequence shown here is derived from an EMBL/GenBank/DDBJ whole genome shotgun (WGS) entry which is preliminary data.</text>
</comment>
<dbReference type="PANTHER" id="PTHR24559">
    <property type="entry name" value="TRANSPOSON TY3-I GAG-POL POLYPROTEIN"/>
    <property type="match status" value="1"/>
</dbReference>
<feature type="domain" description="Reverse transcriptase" evidence="1">
    <location>
        <begin position="169"/>
        <end position="264"/>
    </location>
</feature>
<dbReference type="PANTHER" id="PTHR24559:SF427">
    <property type="entry name" value="RNA-DIRECTED DNA POLYMERASE"/>
    <property type="match status" value="1"/>
</dbReference>
<dbReference type="EMBL" id="BKCJ010995274">
    <property type="protein sequence ID" value="GFC62781.1"/>
    <property type="molecule type" value="Genomic_DNA"/>
</dbReference>
<dbReference type="Gene3D" id="3.30.70.270">
    <property type="match status" value="1"/>
</dbReference>
<evidence type="ECO:0000313" key="2">
    <source>
        <dbReference type="EMBL" id="GFC62781.1"/>
    </source>
</evidence>
<dbReference type="InterPro" id="IPR053134">
    <property type="entry name" value="RNA-dir_DNA_polymerase"/>
</dbReference>
<dbReference type="AlphaFoldDB" id="A0A699Q4A1"/>
<dbReference type="InterPro" id="IPR043128">
    <property type="entry name" value="Rev_trsase/Diguanyl_cyclase"/>
</dbReference>
<accession>A0A699Q4A1</accession>
<dbReference type="InterPro" id="IPR043502">
    <property type="entry name" value="DNA/RNA_pol_sf"/>
</dbReference>
<gene>
    <name evidence="2" type="ORF">Tci_834751</name>
</gene>
<protein>
    <submittedName>
        <fullName evidence="2">Putative reverse transcriptase domain-containing protein</fullName>
    </submittedName>
</protein>
<dbReference type="SUPFAM" id="SSF56672">
    <property type="entry name" value="DNA/RNA polymerases"/>
    <property type="match status" value="1"/>
</dbReference>
<organism evidence="2">
    <name type="scientific">Tanacetum cinerariifolium</name>
    <name type="common">Dalmatian daisy</name>
    <name type="synonym">Chrysanthemum cinerariifolium</name>
    <dbReference type="NCBI Taxonomy" id="118510"/>
    <lineage>
        <taxon>Eukaryota</taxon>
        <taxon>Viridiplantae</taxon>
        <taxon>Streptophyta</taxon>
        <taxon>Embryophyta</taxon>
        <taxon>Tracheophyta</taxon>
        <taxon>Spermatophyta</taxon>
        <taxon>Magnoliopsida</taxon>
        <taxon>eudicotyledons</taxon>
        <taxon>Gunneridae</taxon>
        <taxon>Pentapetalae</taxon>
        <taxon>asterids</taxon>
        <taxon>campanulids</taxon>
        <taxon>Asterales</taxon>
        <taxon>Asteraceae</taxon>
        <taxon>Asteroideae</taxon>
        <taxon>Anthemideae</taxon>
        <taxon>Anthemidinae</taxon>
        <taxon>Tanacetum</taxon>
    </lineage>
</organism>
<dbReference type="GO" id="GO:0003964">
    <property type="term" value="F:RNA-directed DNA polymerase activity"/>
    <property type="evidence" value="ECO:0007669"/>
    <property type="project" value="UniProtKB-KW"/>
</dbReference>